<protein>
    <submittedName>
        <fullName evidence="1">Uncharacterized protein</fullName>
    </submittedName>
</protein>
<proteinExistence type="predicted"/>
<gene>
    <name evidence="1" type="ORF">CLP_2587</name>
</gene>
<sequence length="69" mass="8380">MEERIKDKLEYLNSIADKYENLNNKTKYKYNYRLNGIREHIYALENVLNNITGEWDECYKEDLKESEGN</sequence>
<evidence type="ECO:0000313" key="1">
    <source>
        <dbReference type="EMBL" id="EEP53458.1"/>
    </source>
</evidence>
<name>C4IJJ7_CLOBU</name>
<reference evidence="1 2" key="1">
    <citation type="submission" date="2009-08" db="EMBL/GenBank/DDBJ databases">
        <authorList>
            <person name="Shrivastava S."/>
            <person name="Brinkac L.B."/>
            <person name="Brown J.L."/>
            <person name="Bruce D.B."/>
            <person name="Detter C."/>
            <person name="Green L.D."/>
            <person name="Munk C.A."/>
            <person name="Rogers Y.C."/>
            <person name="Tapia R."/>
            <person name="Sims D.R."/>
            <person name="Smith L.A."/>
            <person name="Smith T.J."/>
            <person name="Sutton G."/>
            <person name="Brettin T."/>
        </authorList>
    </citation>
    <scope>NUCLEOTIDE SEQUENCE [LARGE SCALE GENOMIC DNA]</scope>
    <source>
        <strain evidence="2">E4 str. BoNT E BL5262</strain>
    </source>
</reference>
<organism evidence="1 2">
    <name type="scientific">Clostridium butyricum E4 str. BoNT E BL5262</name>
    <dbReference type="NCBI Taxonomy" id="632245"/>
    <lineage>
        <taxon>Bacteria</taxon>
        <taxon>Bacillati</taxon>
        <taxon>Bacillota</taxon>
        <taxon>Clostridia</taxon>
        <taxon>Eubacteriales</taxon>
        <taxon>Clostridiaceae</taxon>
        <taxon>Clostridium</taxon>
    </lineage>
</organism>
<accession>C4IJJ7</accession>
<dbReference type="EMBL" id="ACOM01000005">
    <property type="protein sequence ID" value="EEP53458.1"/>
    <property type="molecule type" value="Genomic_DNA"/>
</dbReference>
<dbReference type="Proteomes" id="UP000003081">
    <property type="component" value="Unassembled WGS sequence"/>
</dbReference>
<comment type="caution">
    <text evidence="1">The sequence shown here is derived from an EMBL/GenBank/DDBJ whole genome shotgun (WGS) entry which is preliminary data.</text>
</comment>
<evidence type="ECO:0000313" key="2">
    <source>
        <dbReference type="Proteomes" id="UP000003081"/>
    </source>
</evidence>
<dbReference type="HOGENOM" id="CLU_2768465_0_0_9"/>
<dbReference type="RefSeq" id="WP_003409957.1">
    <property type="nucleotide sequence ID" value="NZ_ACOM01000005.1"/>
</dbReference>
<keyword evidence="2" id="KW-1185">Reference proteome</keyword>
<dbReference type="AlphaFoldDB" id="C4IJJ7"/>